<protein>
    <recommendedName>
        <fullName evidence="3">RING-type E3 ubiquitin transferase</fullName>
        <ecNumber evidence="3">2.3.2.27</ecNumber>
    </recommendedName>
</protein>
<gene>
    <name evidence="12" type="ORF">LVIROSA_LOCUS11863</name>
</gene>
<comment type="pathway">
    <text evidence="2">Protein modification; protein ubiquitination.</text>
</comment>
<keyword evidence="4" id="KW-0808">Transferase</keyword>
<dbReference type="GO" id="GO:0061630">
    <property type="term" value="F:ubiquitin protein ligase activity"/>
    <property type="evidence" value="ECO:0007669"/>
    <property type="project" value="UniProtKB-EC"/>
</dbReference>
<accession>A0AAU9M9J7</accession>
<dbReference type="InterPro" id="IPR001841">
    <property type="entry name" value="Znf_RING"/>
</dbReference>
<evidence type="ECO:0000256" key="1">
    <source>
        <dbReference type="ARBA" id="ARBA00000900"/>
    </source>
</evidence>
<keyword evidence="5" id="KW-0479">Metal-binding</keyword>
<evidence type="ECO:0000256" key="7">
    <source>
        <dbReference type="ARBA" id="ARBA00022786"/>
    </source>
</evidence>
<dbReference type="EC" id="2.3.2.27" evidence="3"/>
<evidence type="ECO:0000256" key="10">
    <source>
        <dbReference type="SAM" id="Phobius"/>
    </source>
</evidence>
<evidence type="ECO:0000256" key="5">
    <source>
        <dbReference type="ARBA" id="ARBA00022723"/>
    </source>
</evidence>
<dbReference type="PANTHER" id="PTHR46913:SF19">
    <property type="entry name" value="RING-TYPE E3 UBIQUITIN TRANSFERASE"/>
    <property type="match status" value="1"/>
</dbReference>
<reference evidence="12 13" key="1">
    <citation type="submission" date="2022-01" db="EMBL/GenBank/DDBJ databases">
        <authorList>
            <person name="Xiong W."/>
            <person name="Schranz E."/>
        </authorList>
    </citation>
    <scope>NUCLEOTIDE SEQUENCE [LARGE SCALE GENOMIC DNA]</scope>
</reference>
<keyword evidence="8" id="KW-0862">Zinc</keyword>
<dbReference type="GO" id="GO:0008270">
    <property type="term" value="F:zinc ion binding"/>
    <property type="evidence" value="ECO:0007669"/>
    <property type="project" value="UniProtKB-KW"/>
</dbReference>
<dbReference type="SMART" id="SM00184">
    <property type="entry name" value="RING"/>
    <property type="match status" value="1"/>
</dbReference>
<sequence>MAPSNRHRRLMIDSTIPFCNLQCDPERNPSGICFPFCAATCPSFCRIADYSPPPSSSPSPANSPYSQPAPPAPNHPKLSFPLKLSLLFLIATFIYTLYKLYTVSYRSKRRRTPPPVSPENQETLDEDALDHHIWYIRTTGLQLSVINAITIVKFKKGDHGVVVGTECSVCLTEFEADEMLRVLPYCKHGFHLSCIDTWLRSHTNCPLCRAGIVDDAVEEPSPEQNADDLIFPEETDSRISYMEDDDRVEGSVSSGIIIGSVSMEDFATSDHRGIQFQSVDGGSGIELVQMEQRTDNNSLKIVG</sequence>
<feature type="domain" description="RING-type" evidence="11">
    <location>
        <begin position="167"/>
        <end position="209"/>
    </location>
</feature>
<keyword evidence="7" id="KW-0833">Ubl conjugation pathway</keyword>
<comment type="catalytic activity">
    <reaction evidence="1">
        <text>S-ubiquitinyl-[E2 ubiquitin-conjugating enzyme]-L-cysteine + [acceptor protein]-L-lysine = [E2 ubiquitin-conjugating enzyme]-L-cysteine + N(6)-ubiquitinyl-[acceptor protein]-L-lysine.</text>
        <dbReference type="EC" id="2.3.2.27"/>
    </reaction>
</comment>
<comment type="caution">
    <text evidence="12">The sequence shown here is derived from an EMBL/GenBank/DDBJ whole genome shotgun (WGS) entry which is preliminary data.</text>
</comment>
<evidence type="ECO:0000256" key="2">
    <source>
        <dbReference type="ARBA" id="ARBA00004906"/>
    </source>
</evidence>
<evidence type="ECO:0000256" key="3">
    <source>
        <dbReference type="ARBA" id="ARBA00012483"/>
    </source>
</evidence>
<evidence type="ECO:0000256" key="9">
    <source>
        <dbReference type="PROSITE-ProRule" id="PRU00175"/>
    </source>
</evidence>
<dbReference type="InterPro" id="IPR044600">
    <property type="entry name" value="ATL1/ATL16-like"/>
</dbReference>
<name>A0AAU9M9J7_9ASTR</name>
<keyword evidence="10" id="KW-0472">Membrane</keyword>
<dbReference type="GO" id="GO:0016567">
    <property type="term" value="P:protein ubiquitination"/>
    <property type="evidence" value="ECO:0007669"/>
    <property type="project" value="InterPro"/>
</dbReference>
<organism evidence="12 13">
    <name type="scientific">Lactuca virosa</name>
    <dbReference type="NCBI Taxonomy" id="75947"/>
    <lineage>
        <taxon>Eukaryota</taxon>
        <taxon>Viridiplantae</taxon>
        <taxon>Streptophyta</taxon>
        <taxon>Embryophyta</taxon>
        <taxon>Tracheophyta</taxon>
        <taxon>Spermatophyta</taxon>
        <taxon>Magnoliopsida</taxon>
        <taxon>eudicotyledons</taxon>
        <taxon>Gunneridae</taxon>
        <taxon>Pentapetalae</taxon>
        <taxon>asterids</taxon>
        <taxon>campanulids</taxon>
        <taxon>Asterales</taxon>
        <taxon>Asteraceae</taxon>
        <taxon>Cichorioideae</taxon>
        <taxon>Cichorieae</taxon>
        <taxon>Lactucinae</taxon>
        <taxon>Lactuca</taxon>
    </lineage>
</organism>
<dbReference type="SUPFAM" id="SSF57850">
    <property type="entry name" value="RING/U-box"/>
    <property type="match status" value="1"/>
</dbReference>
<proteinExistence type="predicted"/>
<dbReference type="Proteomes" id="UP001157418">
    <property type="component" value="Unassembled WGS sequence"/>
</dbReference>
<dbReference type="PANTHER" id="PTHR46913">
    <property type="entry name" value="RING-H2 FINGER PROTEIN ATL16"/>
    <property type="match status" value="1"/>
</dbReference>
<dbReference type="AlphaFoldDB" id="A0AAU9M9J7"/>
<dbReference type="PROSITE" id="PS50089">
    <property type="entry name" value="ZF_RING_2"/>
    <property type="match status" value="1"/>
</dbReference>
<feature type="transmembrane region" description="Helical" evidence="10">
    <location>
        <begin position="80"/>
        <end position="101"/>
    </location>
</feature>
<evidence type="ECO:0000313" key="13">
    <source>
        <dbReference type="Proteomes" id="UP001157418"/>
    </source>
</evidence>
<evidence type="ECO:0000313" key="12">
    <source>
        <dbReference type="EMBL" id="CAH1424673.1"/>
    </source>
</evidence>
<keyword evidence="6 9" id="KW-0863">Zinc-finger</keyword>
<dbReference type="Gene3D" id="3.30.40.10">
    <property type="entry name" value="Zinc/RING finger domain, C3HC4 (zinc finger)"/>
    <property type="match status" value="1"/>
</dbReference>
<dbReference type="EMBL" id="CAKMRJ010001810">
    <property type="protein sequence ID" value="CAH1424673.1"/>
    <property type="molecule type" value="Genomic_DNA"/>
</dbReference>
<keyword evidence="10" id="KW-0812">Transmembrane</keyword>
<evidence type="ECO:0000259" key="11">
    <source>
        <dbReference type="PROSITE" id="PS50089"/>
    </source>
</evidence>
<keyword evidence="13" id="KW-1185">Reference proteome</keyword>
<dbReference type="CDD" id="cd16461">
    <property type="entry name" value="RING-H2_EL5-like"/>
    <property type="match status" value="1"/>
</dbReference>
<evidence type="ECO:0000256" key="4">
    <source>
        <dbReference type="ARBA" id="ARBA00022679"/>
    </source>
</evidence>
<evidence type="ECO:0000256" key="8">
    <source>
        <dbReference type="ARBA" id="ARBA00022833"/>
    </source>
</evidence>
<dbReference type="Pfam" id="PF13639">
    <property type="entry name" value="zf-RING_2"/>
    <property type="match status" value="1"/>
</dbReference>
<evidence type="ECO:0000256" key="6">
    <source>
        <dbReference type="ARBA" id="ARBA00022771"/>
    </source>
</evidence>
<dbReference type="InterPro" id="IPR013083">
    <property type="entry name" value="Znf_RING/FYVE/PHD"/>
</dbReference>
<keyword evidence="10" id="KW-1133">Transmembrane helix</keyword>